<dbReference type="Pfam" id="PF08246">
    <property type="entry name" value="Inhibitor_I29"/>
    <property type="match status" value="1"/>
</dbReference>
<organism evidence="8 9">
    <name type="scientific">Adineta steineri</name>
    <dbReference type="NCBI Taxonomy" id="433720"/>
    <lineage>
        <taxon>Eukaryota</taxon>
        <taxon>Metazoa</taxon>
        <taxon>Spiralia</taxon>
        <taxon>Gnathifera</taxon>
        <taxon>Rotifera</taxon>
        <taxon>Eurotatoria</taxon>
        <taxon>Bdelloidea</taxon>
        <taxon>Adinetida</taxon>
        <taxon>Adinetidae</taxon>
        <taxon>Adineta</taxon>
    </lineage>
</organism>
<protein>
    <submittedName>
        <fullName evidence="8">Uncharacterized protein</fullName>
    </submittedName>
</protein>
<evidence type="ECO:0000256" key="4">
    <source>
        <dbReference type="ARBA" id="ARBA00022807"/>
    </source>
</evidence>
<keyword evidence="4" id="KW-0788">Thiol protease</keyword>
<gene>
    <name evidence="8" type="ORF">IZO911_LOCUS19290</name>
</gene>
<feature type="domain" description="Peptidase C1A papain C-terminal" evidence="6">
    <location>
        <begin position="136"/>
        <end position="351"/>
    </location>
</feature>
<evidence type="ECO:0000256" key="1">
    <source>
        <dbReference type="ARBA" id="ARBA00008455"/>
    </source>
</evidence>
<evidence type="ECO:0000256" key="5">
    <source>
        <dbReference type="SAM" id="SignalP"/>
    </source>
</evidence>
<feature type="domain" description="Cathepsin propeptide inhibitor" evidence="7">
    <location>
        <begin position="28"/>
        <end position="88"/>
    </location>
</feature>
<dbReference type="Proteomes" id="UP000663860">
    <property type="component" value="Unassembled WGS sequence"/>
</dbReference>
<dbReference type="SUPFAM" id="SSF54001">
    <property type="entry name" value="Cysteine proteinases"/>
    <property type="match status" value="1"/>
</dbReference>
<sequence>MKVIIVICLFFVGTYCVSILNKHLDNQWNIFKRTYRKQYISIEEEIIRRTIWEVNLAKIHQHNHETDSGIHSYTLGMNQFGDMTHEEFKKQMNKFKISVEVKRPSFDHHTFVVPSDTTVPRAVGTVCIFLDLYSTNNLFSDWRNEGAVTSVKDQGKCGSSWAFSATGSLEGQHFHRTRQLISLSEQNLVDCSDSFGNAGCNGGFINSAFQYIKVNAGIDTEESYPYEARNNTCRFNRTNIGANSTGFRNIKPNDEAALSYAVAIIGPISVFIDASHSSFQFYRSGVYDEPQCSSTVVDHCALIVGFNATDSQLYYIVKNSWGTSWGQNGYIWMSRNKNNQCGIAAMASYPLV</sequence>
<feature type="chain" id="PRO_5032871196" evidence="5">
    <location>
        <begin position="17"/>
        <end position="352"/>
    </location>
</feature>
<keyword evidence="2" id="KW-0645">Protease</keyword>
<dbReference type="GO" id="GO:0006508">
    <property type="term" value="P:proteolysis"/>
    <property type="evidence" value="ECO:0007669"/>
    <property type="project" value="UniProtKB-KW"/>
</dbReference>
<keyword evidence="3" id="KW-0378">Hydrolase</keyword>
<dbReference type="SMART" id="SM00848">
    <property type="entry name" value="Inhibitor_I29"/>
    <property type="match status" value="1"/>
</dbReference>
<evidence type="ECO:0000313" key="9">
    <source>
        <dbReference type="Proteomes" id="UP000663860"/>
    </source>
</evidence>
<dbReference type="PANTHER" id="PTHR12411">
    <property type="entry name" value="CYSTEINE PROTEASE FAMILY C1-RELATED"/>
    <property type="match status" value="1"/>
</dbReference>
<dbReference type="InterPro" id="IPR039417">
    <property type="entry name" value="Peptidase_C1A_papain-like"/>
</dbReference>
<dbReference type="FunFam" id="3.90.70.10:FF:000006">
    <property type="entry name" value="Cathepsin S"/>
    <property type="match status" value="1"/>
</dbReference>
<dbReference type="Gene3D" id="3.90.70.10">
    <property type="entry name" value="Cysteine proteinases"/>
    <property type="match status" value="1"/>
</dbReference>
<evidence type="ECO:0000313" key="8">
    <source>
        <dbReference type="EMBL" id="CAF1031697.1"/>
    </source>
</evidence>
<dbReference type="InterPro" id="IPR013201">
    <property type="entry name" value="Prot_inhib_I29"/>
</dbReference>
<name>A0A814J0X0_9BILA</name>
<dbReference type="SMART" id="SM00645">
    <property type="entry name" value="Pept_C1"/>
    <property type="match status" value="1"/>
</dbReference>
<dbReference type="Pfam" id="PF00112">
    <property type="entry name" value="Peptidase_C1"/>
    <property type="match status" value="1"/>
</dbReference>
<dbReference type="InterPro" id="IPR038765">
    <property type="entry name" value="Papain-like_cys_pep_sf"/>
</dbReference>
<comment type="caution">
    <text evidence="8">The sequence shown here is derived from an EMBL/GenBank/DDBJ whole genome shotgun (WGS) entry which is preliminary data.</text>
</comment>
<evidence type="ECO:0000259" key="7">
    <source>
        <dbReference type="SMART" id="SM00848"/>
    </source>
</evidence>
<accession>A0A814J0X0</accession>
<comment type="similarity">
    <text evidence="1">Belongs to the peptidase C1 family.</text>
</comment>
<dbReference type="InterPro" id="IPR013128">
    <property type="entry name" value="Peptidase_C1A"/>
</dbReference>
<dbReference type="CDD" id="cd02248">
    <property type="entry name" value="Peptidase_C1A"/>
    <property type="match status" value="1"/>
</dbReference>
<dbReference type="EMBL" id="CAJNOE010000191">
    <property type="protein sequence ID" value="CAF1031697.1"/>
    <property type="molecule type" value="Genomic_DNA"/>
</dbReference>
<proteinExistence type="inferred from homology"/>
<dbReference type="AlphaFoldDB" id="A0A814J0X0"/>
<keyword evidence="5" id="KW-0732">Signal</keyword>
<evidence type="ECO:0000256" key="2">
    <source>
        <dbReference type="ARBA" id="ARBA00022670"/>
    </source>
</evidence>
<feature type="signal peptide" evidence="5">
    <location>
        <begin position="1"/>
        <end position="16"/>
    </location>
</feature>
<evidence type="ECO:0000259" key="6">
    <source>
        <dbReference type="SMART" id="SM00645"/>
    </source>
</evidence>
<dbReference type="InterPro" id="IPR000668">
    <property type="entry name" value="Peptidase_C1A_C"/>
</dbReference>
<reference evidence="8" key="1">
    <citation type="submission" date="2021-02" db="EMBL/GenBank/DDBJ databases">
        <authorList>
            <person name="Nowell W R."/>
        </authorList>
    </citation>
    <scope>NUCLEOTIDE SEQUENCE</scope>
</reference>
<dbReference type="PRINTS" id="PR00705">
    <property type="entry name" value="PAPAIN"/>
</dbReference>
<evidence type="ECO:0000256" key="3">
    <source>
        <dbReference type="ARBA" id="ARBA00022801"/>
    </source>
</evidence>
<dbReference type="GO" id="GO:0008234">
    <property type="term" value="F:cysteine-type peptidase activity"/>
    <property type="evidence" value="ECO:0007669"/>
    <property type="project" value="UniProtKB-KW"/>
</dbReference>